<dbReference type="InterPro" id="IPR001854">
    <property type="entry name" value="Ribosomal_uL29"/>
</dbReference>
<evidence type="ECO:0000256" key="5">
    <source>
        <dbReference type="HAMAP-Rule" id="MF_00374"/>
    </source>
</evidence>
<dbReference type="EMBL" id="MHNF01000055">
    <property type="protein sequence ID" value="OGZ39553.1"/>
    <property type="molecule type" value="Genomic_DNA"/>
</dbReference>
<dbReference type="Pfam" id="PF00831">
    <property type="entry name" value="Ribosomal_L29"/>
    <property type="match status" value="1"/>
</dbReference>
<evidence type="ECO:0000256" key="3">
    <source>
        <dbReference type="ARBA" id="ARBA00023274"/>
    </source>
</evidence>
<accession>A0A1G2FND4</accession>
<comment type="caution">
    <text evidence="6">The sequence shown here is derived from an EMBL/GenBank/DDBJ whole genome shotgun (WGS) entry which is preliminary data.</text>
</comment>
<reference evidence="6 7" key="1">
    <citation type="journal article" date="2016" name="Nat. Commun.">
        <title>Thousands of microbial genomes shed light on interconnected biogeochemical processes in an aquifer system.</title>
        <authorList>
            <person name="Anantharaman K."/>
            <person name="Brown C.T."/>
            <person name="Hug L.A."/>
            <person name="Sharon I."/>
            <person name="Castelle C.J."/>
            <person name="Probst A.J."/>
            <person name="Thomas B.C."/>
            <person name="Singh A."/>
            <person name="Wilkins M.J."/>
            <person name="Karaoz U."/>
            <person name="Brodie E.L."/>
            <person name="Williams K.H."/>
            <person name="Hubbard S.S."/>
            <person name="Banfield J.F."/>
        </authorList>
    </citation>
    <scope>NUCLEOTIDE SEQUENCE [LARGE SCALE GENOMIC DNA]</scope>
</reference>
<comment type="similarity">
    <text evidence="1 5">Belongs to the universal ribosomal protein uL29 family.</text>
</comment>
<dbReference type="GO" id="GO:0003735">
    <property type="term" value="F:structural constituent of ribosome"/>
    <property type="evidence" value="ECO:0007669"/>
    <property type="project" value="InterPro"/>
</dbReference>
<name>A0A1G2FND4_9BACT</name>
<dbReference type="GO" id="GO:1990904">
    <property type="term" value="C:ribonucleoprotein complex"/>
    <property type="evidence" value="ECO:0007669"/>
    <property type="project" value="UniProtKB-KW"/>
</dbReference>
<organism evidence="6 7">
    <name type="scientific">Candidatus Portnoybacteria bacterium RIFCSPLOWO2_02_FULL_39_11</name>
    <dbReference type="NCBI Taxonomy" id="1802001"/>
    <lineage>
        <taxon>Bacteria</taxon>
        <taxon>Candidatus Portnoyibacteriota</taxon>
    </lineage>
</organism>
<dbReference type="Gene3D" id="1.10.287.310">
    <property type="match status" value="1"/>
</dbReference>
<evidence type="ECO:0000313" key="7">
    <source>
        <dbReference type="Proteomes" id="UP000177126"/>
    </source>
</evidence>
<protein>
    <recommendedName>
        <fullName evidence="4 5">Large ribosomal subunit protein uL29</fullName>
    </recommendedName>
</protein>
<dbReference type="NCBIfam" id="TIGR00012">
    <property type="entry name" value="L29"/>
    <property type="match status" value="1"/>
</dbReference>
<dbReference type="InterPro" id="IPR018254">
    <property type="entry name" value="Ribosomal_uL29_CS"/>
</dbReference>
<evidence type="ECO:0000256" key="4">
    <source>
        <dbReference type="ARBA" id="ARBA00035204"/>
    </source>
</evidence>
<keyword evidence="2 5" id="KW-0689">Ribosomal protein</keyword>
<dbReference type="HAMAP" id="MF_00374">
    <property type="entry name" value="Ribosomal_uL29"/>
    <property type="match status" value="1"/>
</dbReference>
<proteinExistence type="inferred from homology"/>
<keyword evidence="3 5" id="KW-0687">Ribonucleoprotein</keyword>
<dbReference type="GO" id="GO:0006412">
    <property type="term" value="P:translation"/>
    <property type="evidence" value="ECO:0007669"/>
    <property type="project" value="UniProtKB-UniRule"/>
</dbReference>
<dbReference type="PROSITE" id="PS00579">
    <property type="entry name" value="RIBOSOMAL_L29"/>
    <property type="match status" value="1"/>
</dbReference>
<sequence length="63" mass="7434">MKAKELRQKTKEELEMMLGENREKMRVLRFDLASKKLKKTNELGETRRQIAQILTITADKRGT</sequence>
<gene>
    <name evidence="5" type="primary">rpmC</name>
    <name evidence="6" type="ORF">A3B04_00435</name>
</gene>
<evidence type="ECO:0000256" key="2">
    <source>
        <dbReference type="ARBA" id="ARBA00022980"/>
    </source>
</evidence>
<evidence type="ECO:0000313" key="6">
    <source>
        <dbReference type="EMBL" id="OGZ39553.1"/>
    </source>
</evidence>
<dbReference type="GO" id="GO:0005840">
    <property type="term" value="C:ribosome"/>
    <property type="evidence" value="ECO:0007669"/>
    <property type="project" value="UniProtKB-KW"/>
</dbReference>
<dbReference type="Proteomes" id="UP000177126">
    <property type="component" value="Unassembled WGS sequence"/>
</dbReference>
<dbReference type="InterPro" id="IPR036049">
    <property type="entry name" value="Ribosomal_uL29_sf"/>
</dbReference>
<dbReference type="SUPFAM" id="SSF46561">
    <property type="entry name" value="Ribosomal protein L29 (L29p)"/>
    <property type="match status" value="1"/>
</dbReference>
<evidence type="ECO:0000256" key="1">
    <source>
        <dbReference type="ARBA" id="ARBA00009254"/>
    </source>
</evidence>
<dbReference type="AlphaFoldDB" id="A0A1G2FND4"/>